<evidence type="ECO:0000313" key="2">
    <source>
        <dbReference type="EMBL" id="GII28742.1"/>
    </source>
</evidence>
<name>A0A8J3TMX5_9ACTN</name>
<organism evidence="2 3">
    <name type="scientific">Planotetraspora mira</name>
    <dbReference type="NCBI Taxonomy" id="58121"/>
    <lineage>
        <taxon>Bacteria</taxon>
        <taxon>Bacillati</taxon>
        <taxon>Actinomycetota</taxon>
        <taxon>Actinomycetes</taxon>
        <taxon>Streptosporangiales</taxon>
        <taxon>Streptosporangiaceae</taxon>
        <taxon>Planotetraspora</taxon>
    </lineage>
</organism>
<dbReference type="Gene3D" id="3.90.25.10">
    <property type="entry name" value="UDP-galactose 4-epimerase, domain 1"/>
    <property type="match status" value="1"/>
</dbReference>
<dbReference type="PANTHER" id="PTHR43162:SF1">
    <property type="entry name" value="PRESTALK A DIFFERENTIATION PROTEIN A"/>
    <property type="match status" value="1"/>
</dbReference>
<evidence type="ECO:0000313" key="3">
    <source>
        <dbReference type="Proteomes" id="UP000650628"/>
    </source>
</evidence>
<proteinExistence type="predicted"/>
<dbReference type="InterPro" id="IPR008030">
    <property type="entry name" value="NmrA-like"/>
</dbReference>
<protein>
    <submittedName>
        <fullName evidence="2">Nucleotide-diphosphate-sugar epimerase</fullName>
    </submittedName>
</protein>
<feature type="domain" description="NmrA-like" evidence="1">
    <location>
        <begin position="8"/>
        <end position="235"/>
    </location>
</feature>
<dbReference type="PANTHER" id="PTHR43162">
    <property type="match status" value="1"/>
</dbReference>
<dbReference type="EMBL" id="BOOO01000010">
    <property type="protein sequence ID" value="GII28742.1"/>
    <property type="molecule type" value="Genomic_DNA"/>
</dbReference>
<reference evidence="2 3" key="1">
    <citation type="submission" date="2021-01" db="EMBL/GenBank/DDBJ databases">
        <title>Whole genome shotgun sequence of Planotetraspora mira NBRC 15435.</title>
        <authorList>
            <person name="Komaki H."/>
            <person name="Tamura T."/>
        </authorList>
    </citation>
    <scope>NUCLEOTIDE SEQUENCE [LARGE SCALE GENOMIC DNA]</scope>
    <source>
        <strain evidence="2 3">NBRC 15435</strain>
    </source>
</reference>
<dbReference type="SUPFAM" id="SSF51735">
    <property type="entry name" value="NAD(P)-binding Rossmann-fold domains"/>
    <property type="match status" value="1"/>
</dbReference>
<dbReference type="InterPro" id="IPR051604">
    <property type="entry name" value="Ergot_Alk_Oxidoreductase"/>
</dbReference>
<dbReference type="AlphaFoldDB" id="A0A8J3TMX5"/>
<accession>A0A8J3TMX5</accession>
<dbReference type="Gene3D" id="3.40.50.720">
    <property type="entry name" value="NAD(P)-binding Rossmann-like Domain"/>
    <property type="match status" value="1"/>
</dbReference>
<dbReference type="InterPro" id="IPR036291">
    <property type="entry name" value="NAD(P)-bd_dom_sf"/>
</dbReference>
<dbReference type="RefSeq" id="WP_203952771.1">
    <property type="nucleotide sequence ID" value="NZ_BOOO01000010.1"/>
</dbReference>
<sequence>MQDNEGARVLVLGASGRTGGMIAAALEAFPAEVTVVRASRDRETVERWRAEGRAAVHLDLDDARTFPAALEGVDRLFLMAGYTVAMTHQAKTIVDAAAAAGVGFIVHLGVFGDGRSTDPHFAWHELVERYIEGSGIPWTHLHPHMFMENLLTSLRLRDGRLPWPMGDKPTGWIAVEDLAAVAAKVLAEGPEIHAGKGYWMSTDLLNGVQAAEILRQTLDQPITALVMSPEDLLRMGSDAAPTFMEATYAASAMEWLQQTYDGRMDYAAVTTSTIEELLGRPALHLADWATRNRQALLSDSQAA</sequence>
<evidence type="ECO:0000259" key="1">
    <source>
        <dbReference type="Pfam" id="PF05368"/>
    </source>
</evidence>
<gene>
    <name evidence="2" type="ORF">Pmi06nite_21840</name>
</gene>
<keyword evidence="3" id="KW-1185">Reference proteome</keyword>
<dbReference type="Proteomes" id="UP000650628">
    <property type="component" value="Unassembled WGS sequence"/>
</dbReference>
<dbReference type="Pfam" id="PF05368">
    <property type="entry name" value="NmrA"/>
    <property type="match status" value="1"/>
</dbReference>
<comment type="caution">
    <text evidence="2">The sequence shown here is derived from an EMBL/GenBank/DDBJ whole genome shotgun (WGS) entry which is preliminary data.</text>
</comment>